<sequence length="244" mass="26803">MVAFLSSNPDPQAETLRLDAVSWDNHDELKPEQTPAPFHRPSRRPRRRFQEITTTSGTPVWPLVWLLAAIHPGAVRTTPQLYIDAAELRRLATMVHTVADCCACAECGGTPEETYLYVRPLGASISDRSVLTVCGVLHDWHLVFGIAAGLVTDITLDLAKPLSSLKLACEEDFADLGLDWAALDGQARAFDMSLAYFAVRVPESAYDCDGYLRAHLPKTQACGKLEVMVMPTTRDKGKQRAVGP</sequence>
<dbReference type="AlphaFoldDB" id="A0A9P3LJX2"/>
<dbReference type="Proteomes" id="UP000703269">
    <property type="component" value="Unassembled WGS sequence"/>
</dbReference>
<evidence type="ECO:0000313" key="2">
    <source>
        <dbReference type="EMBL" id="GJE96642.1"/>
    </source>
</evidence>
<dbReference type="EMBL" id="BPQB01000062">
    <property type="protein sequence ID" value="GJE96642.1"/>
    <property type="molecule type" value="Genomic_DNA"/>
</dbReference>
<organism evidence="2 3">
    <name type="scientific">Phanerochaete sordida</name>
    <dbReference type="NCBI Taxonomy" id="48140"/>
    <lineage>
        <taxon>Eukaryota</taxon>
        <taxon>Fungi</taxon>
        <taxon>Dikarya</taxon>
        <taxon>Basidiomycota</taxon>
        <taxon>Agaricomycotina</taxon>
        <taxon>Agaricomycetes</taxon>
        <taxon>Polyporales</taxon>
        <taxon>Phanerochaetaceae</taxon>
        <taxon>Phanerochaete</taxon>
    </lineage>
</organism>
<evidence type="ECO:0000313" key="3">
    <source>
        <dbReference type="Proteomes" id="UP000703269"/>
    </source>
</evidence>
<protein>
    <submittedName>
        <fullName evidence="2">Uncharacterized protein</fullName>
    </submittedName>
</protein>
<name>A0A9P3LJX2_9APHY</name>
<gene>
    <name evidence="2" type="ORF">PsYK624_128420</name>
</gene>
<comment type="caution">
    <text evidence="2">The sequence shown here is derived from an EMBL/GenBank/DDBJ whole genome shotgun (WGS) entry which is preliminary data.</text>
</comment>
<keyword evidence="3" id="KW-1185">Reference proteome</keyword>
<accession>A0A9P3LJX2</accession>
<reference evidence="2 3" key="1">
    <citation type="submission" date="2021-08" db="EMBL/GenBank/DDBJ databases">
        <title>Draft Genome Sequence of Phanerochaete sordida strain YK-624.</title>
        <authorList>
            <person name="Mori T."/>
            <person name="Dohra H."/>
            <person name="Suzuki T."/>
            <person name="Kawagishi H."/>
            <person name="Hirai H."/>
        </authorList>
    </citation>
    <scope>NUCLEOTIDE SEQUENCE [LARGE SCALE GENOMIC DNA]</scope>
    <source>
        <strain evidence="2 3">YK-624</strain>
    </source>
</reference>
<proteinExistence type="predicted"/>
<feature type="region of interest" description="Disordered" evidence="1">
    <location>
        <begin position="27"/>
        <end position="48"/>
    </location>
</feature>
<evidence type="ECO:0000256" key="1">
    <source>
        <dbReference type="SAM" id="MobiDB-lite"/>
    </source>
</evidence>